<name>A0ABT8C8H4_9BACT</name>
<protein>
    <submittedName>
        <fullName evidence="2">AAA family ATPase</fullName>
    </submittedName>
</protein>
<accession>A0ABT8C8H4</accession>
<dbReference type="SUPFAM" id="SSF52540">
    <property type="entry name" value="P-loop containing nucleoside triphosphate hydrolases"/>
    <property type="match status" value="1"/>
</dbReference>
<reference evidence="3" key="1">
    <citation type="journal article" date="2019" name="Int. J. Syst. Evol. Microbiol.">
        <title>The Global Catalogue of Microorganisms (GCM) 10K type strain sequencing project: providing services to taxonomists for standard genome sequencing and annotation.</title>
        <authorList>
            <consortium name="The Broad Institute Genomics Platform"/>
            <consortium name="The Broad Institute Genome Sequencing Center for Infectious Disease"/>
            <person name="Wu L."/>
            <person name="Ma J."/>
        </authorList>
    </citation>
    <scope>NUCLEOTIDE SEQUENCE [LARGE SCALE GENOMIC DNA]</scope>
    <source>
        <strain evidence="3">CECT 7706</strain>
    </source>
</reference>
<evidence type="ECO:0000313" key="3">
    <source>
        <dbReference type="Proteomes" id="UP001236663"/>
    </source>
</evidence>
<comment type="caution">
    <text evidence="2">The sequence shown here is derived from an EMBL/GenBank/DDBJ whole genome shotgun (WGS) entry which is preliminary data.</text>
</comment>
<evidence type="ECO:0000313" key="2">
    <source>
        <dbReference type="EMBL" id="MDN3688113.1"/>
    </source>
</evidence>
<dbReference type="InterPro" id="IPR027417">
    <property type="entry name" value="P-loop_NTPase"/>
</dbReference>
<evidence type="ECO:0000259" key="1">
    <source>
        <dbReference type="Pfam" id="PF00004"/>
    </source>
</evidence>
<dbReference type="Gene3D" id="3.40.50.300">
    <property type="entry name" value="P-loop containing nucleotide triphosphate hydrolases"/>
    <property type="match status" value="1"/>
</dbReference>
<dbReference type="InterPro" id="IPR003959">
    <property type="entry name" value="ATPase_AAA_core"/>
</dbReference>
<gene>
    <name evidence="2" type="ORF">QWZ15_09750</name>
</gene>
<dbReference type="EMBL" id="JAUFQS010000007">
    <property type="protein sequence ID" value="MDN3688113.1"/>
    <property type="molecule type" value="Genomic_DNA"/>
</dbReference>
<sequence>MAELINSFNYYNEFERYSYFSVCFDRLPSSVGFETPLKMDRAHMEMVLETIDLAAQEMGVVFKHWNTEDTKVADFSEDFPYQYLLKSKTKKLLIWLSLEFDQLYVDTLYDALDLDLEQWVILTNHKLRMKFGLDRTPGFKVLSRNDNGFFTQEVKTDNFECDIQKLYNDDFAEINELIEASLDIDKAGLILLHGVPGAGKTSYIKNLISRHQEKSFIFIQNEFINELLHPNFISFLLKNQNAVLIIEDAEKVLTSREQVNETSVVSTILQLTDGLFSDYLNFKIICTFNTSIDKIDKALLRKGRMIAYYEFQPLIPEKANKLLRQMNYESTSNAMTLSDIFNYEKRNFQQAKKGTIGFQK</sequence>
<feature type="domain" description="ATPase AAA-type core" evidence="1">
    <location>
        <begin position="190"/>
        <end position="310"/>
    </location>
</feature>
<dbReference type="RefSeq" id="WP_163384537.1">
    <property type="nucleotide sequence ID" value="NZ_JAUFQS010000007.1"/>
</dbReference>
<dbReference type="Proteomes" id="UP001236663">
    <property type="component" value="Unassembled WGS sequence"/>
</dbReference>
<keyword evidence="3" id="KW-1185">Reference proteome</keyword>
<organism evidence="2 3">
    <name type="scientific">Cyclobacterium jeungdonense</name>
    <dbReference type="NCBI Taxonomy" id="708087"/>
    <lineage>
        <taxon>Bacteria</taxon>
        <taxon>Pseudomonadati</taxon>
        <taxon>Bacteroidota</taxon>
        <taxon>Cytophagia</taxon>
        <taxon>Cytophagales</taxon>
        <taxon>Cyclobacteriaceae</taxon>
        <taxon>Cyclobacterium</taxon>
    </lineage>
</organism>
<proteinExistence type="predicted"/>
<dbReference type="Pfam" id="PF00004">
    <property type="entry name" value="AAA"/>
    <property type="match status" value="1"/>
</dbReference>